<dbReference type="Pfam" id="PF08031">
    <property type="entry name" value="BBE"/>
    <property type="match status" value="1"/>
</dbReference>
<evidence type="ECO:0000256" key="4">
    <source>
        <dbReference type="ARBA" id="ARBA00022827"/>
    </source>
</evidence>
<keyword evidence="6" id="KW-0732">Signal</keyword>
<evidence type="ECO:0000313" key="9">
    <source>
        <dbReference type="Proteomes" id="UP001194696"/>
    </source>
</evidence>
<dbReference type="SUPFAM" id="SSF56176">
    <property type="entry name" value="FAD-binding/transporter-associated domain-like"/>
    <property type="match status" value="1"/>
</dbReference>
<comment type="cofactor">
    <cofactor evidence="1">
        <name>FAD</name>
        <dbReference type="ChEBI" id="CHEBI:57692"/>
    </cofactor>
</comment>
<dbReference type="PANTHER" id="PTHR42973">
    <property type="entry name" value="BINDING OXIDOREDUCTASE, PUTATIVE (AFU_ORTHOLOGUE AFUA_1G17690)-RELATED"/>
    <property type="match status" value="1"/>
</dbReference>
<evidence type="ECO:0000259" key="7">
    <source>
        <dbReference type="PROSITE" id="PS51387"/>
    </source>
</evidence>
<organism evidence="8 9">
    <name type="scientific">Linnemannia gamsii</name>
    <dbReference type="NCBI Taxonomy" id="64522"/>
    <lineage>
        <taxon>Eukaryota</taxon>
        <taxon>Fungi</taxon>
        <taxon>Fungi incertae sedis</taxon>
        <taxon>Mucoromycota</taxon>
        <taxon>Mortierellomycotina</taxon>
        <taxon>Mortierellomycetes</taxon>
        <taxon>Mortierellales</taxon>
        <taxon>Mortierellaceae</taxon>
        <taxon>Linnemannia</taxon>
    </lineage>
</organism>
<protein>
    <recommendedName>
        <fullName evidence="7">FAD-binding PCMH-type domain-containing protein</fullName>
    </recommendedName>
</protein>
<dbReference type="Pfam" id="PF01565">
    <property type="entry name" value="FAD_binding_4"/>
    <property type="match status" value="1"/>
</dbReference>
<dbReference type="InterPro" id="IPR036318">
    <property type="entry name" value="FAD-bd_PCMH-like_sf"/>
</dbReference>
<evidence type="ECO:0000256" key="3">
    <source>
        <dbReference type="ARBA" id="ARBA00022630"/>
    </source>
</evidence>
<dbReference type="InterPro" id="IPR016166">
    <property type="entry name" value="FAD-bd_PCMH"/>
</dbReference>
<feature type="chain" id="PRO_5047401769" description="FAD-binding PCMH-type domain-containing protein" evidence="6">
    <location>
        <begin position="27"/>
        <end position="605"/>
    </location>
</feature>
<dbReference type="InterPro" id="IPR016169">
    <property type="entry name" value="FAD-bd_PCMH_sub2"/>
</dbReference>
<evidence type="ECO:0000313" key="8">
    <source>
        <dbReference type="EMBL" id="KAG0283092.1"/>
    </source>
</evidence>
<keyword evidence="9" id="KW-1185">Reference proteome</keyword>
<evidence type="ECO:0000256" key="6">
    <source>
        <dbReference type="SAM" id="SignalP"/>
    </source>
</evidence>
<proteinExistence type="inferred from homology"/>
<comment type="caution">
    <text evidence="8">The sequence shown here is derived from an EMBL/GenBank/DDBJ whole genome shotgun (WGS) entry which is preliminary data.</text>
</comment>
<gene>
    <name evidence="8" type="ORF">BGZ96_012542</name>
</gene>
<dbReference type="PANTHER" id="PTHR42973:SF39">
    <property type="entry name" value="FAD-BINDING PCMH-TYPE DOMAIN-CONTAINING PROTEIN"/>
    <property type="match status" value="1"/>
</dbReference>
<dbReference type="Gene3D" id="3.30.465.10">
    <property type="match status" value="2"/>
</dbReference>
<accession>A0ABQ7JQK3</accession>
<dbReference type="PROSITE" id="PS51387">
    <property type="entry name" value="FAD_PCMH"/>
    <property type="match status" value="1"/>
</dbReference>
<keyword evidence="3" id="KW-0285">Flavoprotein</keyword>
<reference evidence="8 9" key="1">
    <citation type="journal article" date="2020" name="Fungal Divers.">
        <title>Resolving the Mortierellaceae phylogeny through synthesis of multi-gene phylogenetics and phylogenomics.</title>
        <authorList>
            <person name="Vandepol N."/>
            <person name="Liber J."/>
            <person name="Desiro A."/>
            <person name="Na H."/>
            <person name="Kennedy M."/>
            <person name="Barry K."/>
            <person name="Grigoriev I.V."/>
            <person name="Miller A.N."/>
            <person name="O'Donnell K."/>
            <person name="Stajich J.E."/>
            <person name="Bonito G."/>
        </authorList>
    </citation>
    <scope>NUCLEOTIDE SEQUENCE [LARGE SCALE GENOMIC DNA]</scope>
    <source>
        <strain evidence="8 9">AD045</strain>
    </source>
</reference>
<dbReference type="Proteomes" id="UP001194696">
    <property type="component" value="Unassembled WGS sequence"/>
</dbReference>
<feature type="signal peptide" evidence="6">
    <location>
        <begin position="1"/>
        <end position="26"/>
    </location>
</feature>
<name>A0ABQ7JQK3_9FUNG</name>
<feature type="domain" description="FAD-binding PCMH-type" evidence="7">
    <location>
        <begin position="132"/>
        <end position="315"/>
    </location>
</feature>
<keyword evidence="4" id="KW-0274">FAD</keyword>
<dbReference type="InterPro" id="IPR006094">
    <property type="entry name" value="Oxid_FAD_bind_N"/>
</dbReference>
<sequence>MRLSTFPSLITVLLGVTLFTTPPTSAAPNDPAPQDASPPKLRCKCLPSQPCWPSAATWSAFNETVGDRLITTKPVARECHAPNFNQAKCEEVVKGYHTDKWRSLQPGAVVSANWETFRGEGCLLNQTAPCTQGAVPLYTVKALSVADVEATVRFASKHNVRLVVKNTGHDYLGRSTAMHSISLWTHFMKGITFTDKFAPEGAPAGTDGTDAVILEAGVVWEEAYRGAHEHNRLIVGGNHPTVGTSGGFCQSGGHGPLSPRHGLCVDNVLQYKIVTADGMLRTANAHQNQDLFWALRGGGPSYGVVVEAVYRTHPPATFVLAVSNITAPDEATLVAISQAFYAHQSQLSKDGWAGYALTRHTHLFMVYHLPDGTVDNAKATFKPFFDAVRAIPGAKIERENFVPLPTYQAFLDAWAKISSARNVGFNLLLGSRLIPRTLLESSDGPKKLAETMYDILKATAPNTKEYLSMLVVGGKVAEGNSQETSVHPGWRKAGLFNVVYGGWSDDTPFAKQEEFRRTLTKSINRLREMTPGAGTYMNEADAHEPDFKDAFFGPNYARLREIKDKYDPTGLFFCRHCVGSEDWGPKEFCPRCRESTNGGPCTSRG</sequence>
<evidence type="ECO:0000256" key="5">
    <source>
        <dbReference type="ARBA" id="ARBA00023002"/>
    </source>
</evidence>
<dbReference type="InterPro" id="IPR050416">
    <property type="entry name" value="FAD-linked_Oxidoreductase"/>
</dbReference>
<keyword evidence="5" id="KW-0560">Oxidoreductase</keyword>
<evidence type="ECO:0000256" key="2">
    <source>
        <dbReference type="ARBA" id="ARBA00005466"/>
    </source>
</evidence>
<comment type="similarity">
    <text evidence="2">Belongs to the oxygen-dependent FAD-linked oxidoreductase family.</text>
</comment>
<dbReference type="EMBL" id="JAAAIM010000955">
    <property type="protein sequence ID" value="KAG0283092.1"/>
    <property type="molecule type" value="Genomic_DNA"/>
</dbReference>
<dbReference type="InterPro" id="IPR012951">
    <property type="entry name" value="BBE"/>
</dbReference>
<evidence type="ECO:0000256" key="1">
    <source>
        <dbReference type="ARBA" id="ARBA00001974"/>
    </source>
</evidence>